<dbReference type="GO" id="GO:0016757">
    <property type="term" value="F:glycosyltransferase activity"/>
    <property type="evidence" value="ECO:0007669"/>
    <property type="project" value="UniProtKB-KW"/>
</dbReference>
<dbReference type="KEGG" id="pex:IZT61_18375"/>
<organism evidence="5 6">
    <name type="scientific">Pedobacter endophyticus</name>
    <dbReference type="NCBI Taxonomy" id="2789740"/>
    <lineage>
        <taxon>Bacteria</taxon>
        <taxon>Pseudomonadati</taxon>
        <taxon>Bacteroidota</taxon>
        <taxon>Sphingobacteriia</taxon>
        <taxon>Sphingobacteriales</taxon>
        <taxon>Sphingobacteriaceae</taxon>
        <taxon>Pedobacter</taxon>
    </lineage>
</organism>
<evidence type="ECO:0000256" key="3">
    <source>
        <dbReference type="ARBA" id="ARBA00022679"/>
    </source>
</evidence>
<dbReference type="Gene3D" id="3.90.550.10">
    <property type="entry name" value="Spore Coat Polysaccharide Biosynthesis Protein SpsA, Chain A"/>
    <property type="match status" value="1"/>
</dbReference>
<evidence type="ECO:0000313" key="5">
    <source>
        <dbReference type="EMBL" id="QPH39006.1"/>
    </source>
</evidence>
<accession>A0A7S9PYT7</accession>
<feature type="domain" description="Glycosyltransferase 2-like" evidence="4">
    <location>
        <begin position="6"/>
        <end position="113"/>
    </location>
</feature>
<keyword evidence="6" id="KW-1185">Reference proteome</keyword>
<evidence type="ECO:0000313" key="6">
    <source>
        <dbReference type="Proteomes" id="UP000594759"/>
    </source>
</evidence>
<dbReference type="Proteomes" id="UP000594759">
    <property type="component" value="Chromosome"/>
</dbReference>
<evidence type="ECO:0000259" key="4">
    <source>
        <dbReference type="Pfam" id="PF00535"/>
    </source>
</evidence>
<keyword evidence="2" id="KW-0328">Glycosyltransferase</keyword>
<gene>
    <name evidence="5" type="ORF">IZT61_18375</name>
</gene>
<dbReference type="EMBL" id="CP064939">
    <property type="protein sequence ID" value="QPH39006.1"/>
    <property type="molecule type" value="Genomic_DNA"/>
</dbReference>
<proteinExistence type="inferred from homology"/>
<dbReference type="SUPFAM" id="SSF53448">
    <property type="entry name" value="Nucleotide-diphospho-sugar transferases"/>
    <property type="match status" value="1"/>
</dbReference>
<dbReference type="Pfam" id="PF00535">
    <property type="entry name" value="Glycos_transf_2"/>
    <property type="match status" value="1"/>
</dbReference>
<evidence type="ECO:0000256" key="1">
    <source>
        <dbReference type="ARBA" id="ARBA00006739"/>
    </source>
</evidence>
<sequence length="302" mass="34955">MKVVAIIVTFNRLPLLKKCIKQVKAQTRRPDLIIVINNGSTDDTASWLNDQDVIAYHSDNVGGAGGFSFGIAKAYSHGADWIWLMDDDTIPNNHTLESLLAALHNLEEHQKHVGFLSSKILWTDNNIHEMNRTYRLSDQKKLSRLSLPAQPLQPLIQFGTFVSMLLSARAVEQVGLPLKEYFIWNDDVEYSKRIINSGLAGIAVEDSIATHETPINHISSVFKDTHQHLWKYEYGLRNELFTKRMHGGELQFWITWVHRMFIMPFRIIVNRKTHRWPFIKTIWNTSLRAVKFKPAIDWVEKR</sequence>
<name>A0A7S9PYT7_9SPHI</name>
<evidence type="ECO:0000256" key="2">
    <source>
        <dbReference type="ARBA" id="ARBA00022676"/>
    </source>
</evidence>
<dbReference type="AlphaFoldDB" id="A0A7S9PYT7"/>
<reference evidence="5 6" key="1">
    <citation type="submission" date="2020-11" db="EMBL/GenBank/DDBJ databases">
        <title>Pedobacter endophytica, an endophytic bacteria isolated form Carex pumila.</title>
        <authorList>
            <person name="Peng Y."/>
            <person name="Jiang L."/>
            <person name="Lee J."/>
        </authorList>
    </citation>
    <scope>NUCLEOTIDE SEQUENCE [LARGE SCALE GENOMIC DNA]</scope>
    <source>
        <strain evidence="5 6">JBR3-12</strain>
    </source>
</reference>
<dbReference type="RefSeq" id="WP_196098481.1">
    <property type="nucleotide sequence ID" value="NZ_CP064939.1"/>
</dbReference>
<protein>
    <submittedName>
        <fullName evidence="5">Glycosyltransferase family 2 protein</fullName>
    </submittedName>
</protein>
<dbReference type="PANTHER" id="PTHR43179:SF12">
    <property type="entry name" value="GALACTOFURANOSYLTRANSFERASE GLFT2"/>
    <property type="match status" value="1"/>
</dbReference>
<dbReference type="InterPro" id="IPR029044">
    <property type="entry name" value="Nucleotide-diphossugar_trans"/>
</dbReference>
<dbReference type="PANTHER" id="PTHR43179">
    <property type="entry name" value="RHAMNOSYLTRANSFERASE WBBL"/>
    <property type="match status" value="1"/>
</dbReference>
<dbReference type="InterPro" id="IPR001173">
    <property type="entry name" value="Glyco_trans_2-like"/>
</dbReference>
<keyword evidence="3 5" id="KW-0808">Transferase</keyword>
<dbReference type="CDD" id="cd04185">
    <property type="entry name" value="GT_2_like_b"/>
    <property type="match status" value="1"/>
</dbReference>
<comment type="similarity">
    <text evidence="1">Belongs to the glycosyltransferase 2 family.</text>
</comment>